<dbReference type="InterPro" id="IPR002901">
    <property type="entry name" value="MGlyc_endo_b_GlcNAc-like_dom"/>
</dbReference>
<keyword evidence="7" id="KW-1005">Bacterial flagellum biogenesis</keyword>
<evidence type="ECO:0000256" key="11">
    <source>
        <dbReference type="ARBA" id="ARBA00030835"/>
    </source>
</evidence>
<evidence type="ECO:0000256" key="1">
    <source>
        <dbReference type="ARBA" id="ARBA00002954"/>
    </source>
</evidence>
<keyword evidence="13" id="KW-0969">Cilium</keyword>
<dbReference type="SMART" id="SM00047">
    <property type="entry name" value="LYZ2"/>
    <property type="match status" value="1"/>
</dbReference>
<evidence type="ECO:0000256" key="8">
    <source>
        <dbReference type="ARBA" id="ARBA00022801"/>
    </source>
</evidence>
<keyword evidence="8 13" id="KW-0378">Hydrolase</keyword>
<evidence type="ECO:0000313" key="14">
    <source>
        <dbReference type="Proteomes" id="UP001222087"/>
    </source>
</evidence>
<dbReference type="NCBIfam" id="TIGR02541">
    <property type="entry name" value="flagell_FlgJ"/>
    <property type="match status" value="1"/>
</dbReference>
<dbReference type="EMBL" id="CP119078">
    <property type="protein sequence ID" value="WED43983.1"/>
    <property type="molecule type" value="Genomic_DNA"/>
</dbReference>
<dbReference type="RefSeq" id="WP_275089798.1">
    <property type="nucleotide sequence ID" value="NZ_CP119078.1"/>
</dbReference>
<evidence type="ECO:0000256" key="5">
    <source>
        <dbReference type="ARBA" id="ARBA00013433"/>
    </source>
</evidence>
<dbReference type="Gene3D" id="2.10.70.40">
    <property type="entry name" value="peptidoglycan hydrolase"/>
    <property type="match status" value="1"/>
</dbReference>
<evidence type="ECO:0000256" key="4">
    <source>
        <dbReference type="ARBA" id="ARBA00007974"/>
    </source>
</evidence>
<dbReference type="Gene3D" id="1.10.530.10">
    <property type="match status" value="1"/>
</dbReference>
<accession>A0ABY8ATI6</accession>
<feature type="domain" description="Mannosyl-glycoprotein endo-beta-N-acetylglucosamidase-like" evidence="12">
    <location>
        <begin position="136"/>
        <end position="302"/>
    </location>
</feature>
<dbReference type="GO" id="GO:0016787">
    <property type="term" value="F:hydrolase activity"/>
    <property type="evidence" value="ECO:0007669"/>
    <property type="project" value="UniProtKB-KW"/>
</dbReference>
<evidence type="ECO:0000256" key="7">
    <source>
        <dbReference type="ARBA" id="ARBA00022795"/>
    </source>
</evidence>
<gene>
    <name evidence="13" type="primary">flgJ</name>
    <name evidence="13" type="ORF">PXX05_04140</name>
</gene>
<reference evidence="13 14" key="1">
    <citation type="submission" date="2023-02" db="EMBL/GenBank/DDBJ databases">
        <title>Genome Sequence of L. cardiaca H63T.</title>
        <authorList>
            <person name="Lopez A.E."/>
            <person name="Cianciotto N.P."/>
        </authorList>
    </citation>
    <scope>NUCLEOTIDE SEQUENCE [LARGE SCALE GENOMIC DNA]</scope>
    <source>
        <strain evidence="13 14">H63</strain>
    </source>
</reference>
<evidence type="ECO:0000256" key="6">
    <source>
        <dbReference type="ARBA" id="ARBA00022764"/>
    </source>
</evidence>
<evidence type="ECO:0000256" key="2">
    <source>
        <dbReference type="ARBA" id="ARBA00004418"/>
    </source>
</evidence>
<evidence type="ECO:0000259" key="12">
    <source>
        <dbReference type="SMART" id="SM00047"/>
    </source>
</evidence>
<protein>
    <recommendedName>
        <fullName evidence="5">Peptidoglycan hydrolase FlgJ</fullName>
    </recommendedName>
    <alternativeName>
        <fullName evidence="11">Muramidase FlgJ</fullName>
    </alternativeName>
</protein>
<comment type="similarity">
    <text evidence="4">In the C-terminal section; belongs to the glycosyl hydrolase 73 family.</text>
</comment>
<evidence type="ECO:0000256" key="10">
    <source>
        <dbReference type="ARBA" id="ARBA00023316"/>
    </source>
</evidence>
<keyword evidence="9" id="KW-0326">Glycosidase</keyword>
<dbReference type="PANTHER" id="PTHR33308">
    <property type="entry name" value="PEPTIDOGLYCAN HYDROLASE FLGJ"/>
    <property type="match status" value="1"/>
</dbReference>
<dbReference type="Proteomes" id="UP001222087">
    <property type="component" value="Chromosome"/>
</dbReference>
<proteinExistence type="inferred from homology"/>
<evidence type="ECO:0000313" key="13">
    <source>
        <dbReference type="EMBL" id="WED43983.1"/>
    </source>
</evidence>
<comment type="function">
    <text evidence="1">Flagellum-specific muramidase which hydrolyzes the peptidoglycan layer to assemble the rod structure in the periplasmic space.</text>
</comment>
<evidence type="ECO:0000256" key="9">
    <source>
        <dbReference type="ARBA" id="ARBA00023295"/>
    </source>
</evidence>
<dbReference type="NCBIfam" id="NF009355">
    <property type="entry name" value="PRK12710.1"/>
    <property type="match status" value="1"/>
</dbReference>
<keyword evidence="13" id="KW-0282">Flagellum</keyword>
<dbReference type="InterPro" id="IPR019301">
    <property type="entry name" value="Flagellar_prot_FlgJ_N"/>
</dbReference>
<dbReference type="InterPro" id="IPR051056">
    <property type="entry name" value="Glycosyl_Hydrolase_73"/>
</dbReference>
<sequence length="304" mass="33100">MAIDGIAVGDFKSLQNLKQQAQADGQKALPEVSKQFEAIFLQSMLKSMRMGGQYFLDESSPFKSNTASTFQDMLDAQYANNIAHSQGVGLAAVLAKQLGQNPQINSTSNGSSLNSVNQSSLLTRMAPQHALTTSGNSSVGTATTIDDFVKSIWPYARQAANLLGLDPKILMAQAALETGWGQYVTKGVDGSSSNNLFNIKATSDTEDMVKTKTTEYIADTPIKINASFRKYPSIEHSFNDYVALIQGNSRYEAALANTKDPERYVDELHRAGYATDPNYASKILAIYHGDELQQALERNGFSLE</sequence>
<keyword evidence="14" id="KW-1185">Reference proteome</keyword>
<dbReference type="Pfam" id="PF01832">
    <property type="entry name" value="Glucosaminidase"/>
    <property type="match status" value="1"/>
</dbReference>
<keyword evidence="10" id="KW-0961">Cell wall biogenesis/degradation</keyword>
<comment type="similarity">
    <text evidence="3">In the N-terminal section; belongs to the FlgJ family.</text>
</comment>
<keyword evidence="6" id="KW-0574">Periplasm</keyword>
<evidence type="ECO:0000256" key="3">
    <source>
        <dbReference type="ARBA" id="ARBA00006880"/>
    </source>
</evidence>
<organism evidence="13 14">
    <name type="scientific">Legionella cardiaca</name>
    <dbReference type="NCBI Taxonomy" id="1071983"/>
    <lineage>
        <taxon>Bacteria</taxon>
        <taxon>Pseudomonadati</taxon>
        <taxon>Pseudomonadota</taxon>
        <taxon>Gammaproteobacteria</taxon>
        <taxon>Legionellales</taxon>
        <taxon>Legionellaceae</taxon>
        <taxon>Legionella</taxon>
    </lineage>
</organism>
<dbReference type="PANTHER" id="PTHR33308:SF9">
    <property type="entry name" value="PEPTIDOGLYCAN HYDROLASE FLGJ"/>
    <property type="match status" value="1"/>
</dbReference>
<dbReference type="Pfam" id="PF10135">
    <property type="entry name" value="Rod-binding"/>
    <property type="match status" value="1"/>
</dbReference>
<name>A0ABY8ATI6_9GAMM</name>
<dbReference type="PRINTS" id="PR01002">
    <property type="entry name" value="FLGFLGJ"/>
</dbReference>
<dbReference type="InterPro" id="IPR013377">
    <property type="entry name" value="FlgJ"/>
</dbReference>
<comment type="subcellular location">
    <subcellularLocation>
        <location evidence="2">Periplasm</location>
    </subcellularLocation>
</comment>
<keyword evidence="13" id="KW-0966">Cell projection</keyword>